<dbReference type="Gene3D" id="6.10.140.1950">
    <property type="match status" value="1"/>
</dbReference>
<accession>A0A7V3RE90</accession>
<feature type="coiled-coil region" evidence="6">
    <location>
        <begin position="70"/>
        <end position="97"/>
    </location>
</feature>
<evidence type="ECO:0000313" key="8">
    <source>
        <dbReference type="EMBL" id="HGE74962.1"/>
    </source>
</evidence>
<dbReference type="FunFam" id="3.30.160.20:FF:000004">
    <property type="entry name" value="Peptide chain release factor 1"/>
    <property type="match status" value="1"/>
</dbReference>
<evidence type="ECO:0000259" key="7">
    <source>
        <dbReference type="PROSITE" id="PS00745"/>
    </source>
</evidence>
<keyword evidence="4" id="KW-0648">Protein biosynthesis</keyword>
<dbReference type="FunFam" id="3.30.70.1660:FF:000002">
    <property type="entry name" value="Peptide chain release factor 1"/>
    <property type="match status" value="1"/>
</dbReference>
<evidence type="ECO:0000256" key="1">
    <source>
        <dbReference type="ARBA" id="ARBA00002986"/>
    </source>
</evidence>
<dbReference type="PANTHER" id="PTHR43804">
    <property type="entry name" value="LD18447P"/>
    <property type="match status" value="1"/>
</dbReference>
<dbReference type="PROSITE" id="PS00745">
    <property type="entry name" value="RF_PROK_I"/>
    <property type="match status" value="1"/>
</dbReference>
<dbReference type="GO" id="GO:0005737">
    <property type="term" value="C:cytoplasm"/>
    <property type="evidence" value="ECO:0007669"/>
    <property type="project" value="UniProtKB-ARBA"/>
</dbReference>
<protein>
    <recommendedName>
        <fullName evidence="5">Peptide chain release factor 1</fullName>
    </recommendedName>
</protein>
<dbReference type="EMBL" id="DTPE01000102">
    <property type="protein sequence ID" value="HGE74962.1"/>
    <property type="molecule type" value="Genomic_DNA"/>
</dbReference>
<evidence type="ECO:0000256" key="4">
    <source>
        <dbReference type="ARBA" id="ARBA00022917"/>
    </source>
</evidence>
<comment type="similarity">
    <text evidence="2">Belongs to the prokaryotic/mitochondrial release factor family.</text>
</comment>
<dbReference type="NCBIfam" id="NF001859">
    <property type="entry name" value="PRK00591.1"/>
    <property type="match status" value="1"/>
</dbReference>
<dbReference type="InterPro" id="IPR005139">
    <property type="entry name" value="PCRF"/>
</dbReference>
<dbReference type="SMART" id="SM00937">
    <property type="entry name" value="PCRF"/>
    <property type="match status" value="1"/>
</dbReference>
<evidence type="ECO:0000256" key="6">
    <source>
        <dbReference type="SAM" id="Coils"/>
    </source>
</evidence>
<dbReference type="AlphaFoldDB" id="A0A7V3RE90"/>
<keyword evidence="3" id="KW-0488">Methylation</keyword>
<keyword evidence="6" id="KW-0175">Coiled coil</keyword>
<comment type="caution">
    <text evidence="8">The sequence shown here is derived from an EMBL/GenBank/DDBJ whole genome shotgun (WGS) entry which is preliminary data.</text>
</comment>
<name>A0A7V3RE90_9BACT</name>
<organism evidence="8">
    <name type="scientific">Mesoaciditoga lauensis</name>
    <dbReference type="NCBI Taxonomy" id="1495039"/>
    <lineage>
        <taxon>Bacteria</taxon>
        <taxon>Thermotogati</taxon>
        <taxon>Thermotogota</taxon>
        <taxon>Thermotogae</taxon>
        <taxon>Mesoaciditogales</taxon>
        <taxon>Mesoaciditogaceae</taxon>
        <taxon>Mesoaciditoga</taxon>
    </lineage>
</organism>
<dbReference type="NCBIfam" id="TIGR00019">
    <property type="entry name" value="prfA"/>
    <property type="match status" value="1"/>
</dbReference>
<dbReference type="InterPro" id="IPR045853">
    <property type="entry name" value="Pep_chain_release_fac_I_sf"/>
</dbReference>
<comment type="function">
    <text evidence="1">Peptide chain release factor 1 directs the termination of translation in response to the peptide chain termination codons UAG and UAA.</text>
</comment>
<reference evidence="8" key="1">
    <citation type="journal article" date="2020" name="mSystems">
        <title>Genome- and Community-Level Interaction Insights into Carbon Utilization and Element Cycling Functions of Hydrothermarchaeota in Hydrothermal Sediment.</title>
        <authorList>
            <person name="Zhou Z."/>
            <person name="Liu Y."/>
            <person name="Xu W."/>
            <person name="Pan J."/>
            <person name="Luo Z.H."/>
            <person name="Li M."/>
        </authorList>
    </citation>
    <scope>NUCLEOTIDE SEQUENCE [LARGE SCALE GENOMIC DNA]</scope>
    <source>
        <strain evidence="8">SpSt-966</strain>
    </source>
</reference>
<gene>
    <name evidence="8" type="ORF">ENX73_02425</name>
</gene>
<dbReference type="InterPro" id="IPR050057">
    <property type="entry name" value="Prokaryotic/Mito_RF"/>
</dbReference>
<feature type="domain" description="Prokaryotic-type class I peptide chain release factors" evidence="7">
    <location>
        <begin position="222"/>
        <end position="238"/>
    </location>
</feature>
<evidence type="ECO:0000256" key="3">
    <source>
        <dbReference type="ARBA" id="ARBA00022481"/>
    </source>
</evidence>
<evidence type="ECO:0000256" key="5">
    <source>
        <dbReference type="NCBIfam" id="TIGR00019"/>
    </source>
</evidence>
<evidence type="ECO:0000256" key="2">
    <source>
        <dbReference type="ARBA" id="ARBA00010835"/>
    </source>
</evidence>
<dbReference type="SUPFAM" id="SSF75620">
    <property type="entry name" value="Release factor"/>
    <property type="match status" value="1"/>
</dbReference>
<dbReference type="PANTHER" id="PTHR43804:SF7">
    <property type="entry name" value="LD18447P"/>
    <property type="match status" value="1"/>
</dbReference>
<dbReference type="GO" id="GO:0016149">
    <property type="term" value="F:translation release factor activity, codon specific"/>
    <property type="evidence" value="ECO:0007669"/>
    <property type="project" value="InterPro"/>
</dbReference>
<dbReference type="InterPro" id="IPR000352">
    <property type="entry name" value="Pep_chain_release_fac_I"/>
</dbReference>
<dbReference type="Gene3D" id="3.30.160.20">
    <property type="match status" value="1"/>
</dbReference>
<sequence length="347" mass="39872">MIDALRKFYDRYKDLQKKLIDEEVIKSPELVTKYSKELSEVEEGGVIYEKYLKIKEDIEELKALDSPELLDEVLSEISEKEKEIEVLEIDAQRIIQDLDPESNRNAIIEIRAGVGGQESAIFAGDMFRMYLKYAERHNLKAEILDSHETELGGFKEVIFSVSGKGTYQLFKYESGVHRVQRVPETEASGRIHTSTVTVAVLPEATDVDVQISSEDLRIDTFRSSGAGGQHVNRTESAVRITHLPTGIAVVCESERSQIQNRVIAMKILRSRLFDIKKLEEDQKMSKMRKKQIGMAERSEKIRTYNFPQSRITDHRSSFTTHRIEEFMNGDLDEMIESLKAWEIETTF</sequence>
<dbReference type="Pfam" id="PF03462">
    <property type="entry name" value="PCRF"/>
    <property type="match status" value="1"/>
</dbReference>
<dbReference type="InterPro" id="IPR004373">
    <property type="entry name" value="RF-1"/>
</dbReference>
<dbReference type="Pfam" id="PF00472">
    <property type="entry name" value="RF-1"/>
    <property type="match status" value="1"/>
</dbReference>
<dbReference type="Gene3D" id="3.30.70.1660">
    <property type="match status" value="1"/>
</dbReference>
<proteinExistence type="inferred from homology"/>